<dbReference type="EMBL" id="JBEPCU010000232">
    <property type="protein sequence ID" value="MER6978427.1"/>
    <property type="molecule type" value="Genomic_DNA"/>
</dbReference>
<dbReference type="Gene3D" id="2.115.10.20">
    <property type="entry name" value="Glycosyl hydrolase domain, family 43"/>
    <property type="match status" value="1"/>
</dbReference>
<dbReference type="Gene3D" id="2.60.120.560">
    <property type="entry name" value="Exo-inulinase, domain 1"/>
    <property type="match status" value="1"/>
</dbReference>
<evidence type="ECO:0000313" key="7">
    <source>
        <dbReference type="Proteomes" id="UP001458415"/>
    </source>
</evidence>
<evidence type="ECO:0000256" key="4">
    <source>
        <dbReference type="SAM" id="SignalP"/>
    </source>
</evidence>
<keyword evidence="3" id="KW-0326">Glycosidase</keyword>
<dbReference type="InterPro" id="IPR006710">
    <property type="entry name" value="Glyco_hydro_43"/>
</dbReference>
<dbReference type="SUPFAM" id="SSF75005">
    <property type="entry name" value="Arabinanase/levansucrase/invertase"/>
    <property type="match status" value="1"/>
</dbReference>
<dbReference type="SUPFAM" id="SSF49899">
    <property type="entry name" value="Concanavalin A-like lectins/glucanases"/>
    <property type="match status" value="1"/>
</dbReference>
<dbReference type="Proteomes" id="UP001458415">
    <property type="component" value="Unassembled WGS sequence"/>
</dbReference>
<evidence type="ECO:0000313" key="6">
    <source>
        <dbReference type="EMBL" id="MER6978427.1"/>
    </source>
</evidence>
<comment type="caution">
    <text evidence="6">The sequence shown here is derived from an EMBL/GenBank/DDBJ whole genome shotgun (WGS) entry which is preliminary data.</text>
</comment>
<feature type="signal peptide" evidence="4">
    <location>
        <begin position="1"/>
        <end position="22"/>
    </location>
</feature>
<sequence length="791" mass="82840">MGLRGRLARLAATALSAGVLLAGGVSAVAPANAMTAHGAGSPSAATYTNPVTAGVVDTFPDPTMIRGKDGSWYAYGTTNPIFNSAGEEGEHILPVLRSENMVDWKYVGDVVSPDAIPAFWQSNSRAWAPDIRYVDGQYYLTYALSTGGIALATAPTPTGPWTQHGLLVPSAAVAGCPTGNIDQALFTDTDGTHYLYWGSYDVICVSRTNADATALTGPVTQVAQGRRMEGAFVAKHGDFYYLMYSDGGCCDGAFSGYTVKVGRSRSPSGPFEDDEGTDLMSLSSKGGFVLAPNGNGFTGVGHNAVQTDLSGQDWIVYHGISNADPDFPPVQSRAGELKLSKRPMLIDRLDWIDGWPVANAGAGASVFGAAAPVTTGPVDDSFASGLGAWVSRGPAVVGDETDAGRFARLGDGATLTSKVRVEGDLRAQADVRTSAGGTVGLRAGVNGRNGAVAWLDSQAGELRVEVTHGDTTVRSAAPLPATFDASSWKVLTLDWVGDHVTASVSEDGLIDPLAVTTATAPGRATPSGAIAVSARRGGDVDNVSAAPAARRVTERVPDPVPGRLLTGYSDEFEGTGMPGTGDSAWSWVRQPATGPRLEDGRLVWPTQAAELYTGSDTASVLLRDAPRSDYLVETKLGFDGTRASQQAGLVLYQNDDRYLKLAHSVLPLNRKAGQLLHQTEFGKEAERPTATPPVAVANGPMFGAAPAETTWLRLYVQHDVAHDEYDVRMASSTDGEHWEWGGTWSLSDQGDLRIGLVSMNTAGATAKFDYVHTYDMAQGAGTRAAGGGTNS</sequence>
<organism evidence="6 7">
    <name type="scientific">Streptomyces carpinensis</name>
    <dbReference type="NCBI Taxonomy" id="66369"/>
    <lineage>
        <taxon>Bacteria</taxon>
        <taxon>Bacillati</taxon>
        <taxon>Actinomycetota</taxon>
        <taxon>Actinomycetes</taxon>
        <taxon>Kitasatosporales</taxon>
        <taxon>Streptomycetaceae</taxon>
        <taxon>Streptomyces</taxon>
    </lineage>
</organism>
<dbReference type="InterPro" id="IPR041542">
    <property type="entry name" value="GH43_C2"/>
</dbReference>
<dbReference type="Pfam" id="PF17851">
    <property type="entry name" value="GH43_C2"/>
    <property type="match status" value="1"/>
</dbReference>
<proteinExistence type="inferred from homology"/>
<dbReference type="InterPro" id="IPR023296">
    <property type="entry name" value="Glyco_hydro_beta-prop_sf"/>
</dbReference>
<dbReference type="PANTHER" id="PTHR42812:SF5">
    <property type="entry name" value="ENDO-ARABINASE"/>
    <property type="match status" value="1"/>
</dbReference>
<dbReference type="Pfam" id="PF04616">
    <property type="entry name" value="Glyco_hydro_43"/>
    <property type="match status" value="1"/>
</dbReference>
<feature type="domain" description="Beta-xylosidase C-terminal Concanavalin A-like" evidence="5">
    <location>
        <begin position="582"/>
        <end position="771"/>
    </location>
</feature>
<gene>
    <name evidence="6" type="ORF">ABT317_15785</name>
</gene>
<accession>A0ABV1W440</accession>
<name>A0ABV1W440_9ACTN</name>
<evidence type="ECO:0000256" key="3">
    <source>
        <dbReference type="ARBA" id="ARBA00023295"/>
    </source>
</evidence>
<keyword evidence="4" id="KW-0732">Signal</keyword>
<evidence type="ECO:0000256" key="1">
    <source>
        <dbReference type="ARBA" id="ARBA00009865"/>
    </source>
</evidence>
<keyword evidence="2" id="KW-0378">Hydrolase</keyword>
<protein>
    <submittedName>
        <fullName evidence="6">Family 43 glycosylhydrolase</fullName>
    </submittedName>
</protein>
<dbReference type="RefSeq" id="WP_244216923.1">
    <property type="nucleotide sequence ID" value="NZ_MUBM01000016.1"/>
</dbReference>
<dbReference type="CDD" id="cd18616">
    <property type="entry name" value="GH43_ABN-like"/>
    <property type="match status" value="1"/>
</dbReference>
<keyword evidence="7" id="KW-1185">Reference proteome</keyword>
<feature type="chain" id="PRO_5045295486" evidence="4">
    <location>
        <begin position="23"/>
        <end position="791"/>
    </location>
</feature>
<dbReference type="PANTHER" id="PTHR42812">
    <property type="entry name" value="BETA-XYLOSIDASE"/>
    <property type="match status" value="1"/>
</dbReference>
<evidence type="ECO:0000256" key="2">
    <source>
        <dbReference type="ARBA" id="ARBA00022801"/>
    </source>
</evidence>
<reference evidence="6 7" key="1">
    <citation type="submission" date="2024-06" db="EMBL/GenBank/DDBJ databases">
        <title>The Natural Products Discovery Center: Release of the First 8490 Sequenced Strains for Exploring Actinobacteria Biosynthetic Diversity.</title>
        <authorList>
            <person name="Kalkreuter E."/>
            <person name="Kautsar S.A."/>
            <person name="Yang D."/>
            <person name="Bader C.D."/>
            <person name="Teijaro C.N."/>
            <person name="Fluegel L."/>
            <person name="Davis C.M."/>
            <person name="Simpson J.R."/>
            <person name="Lauterbach L."/>
            <person name="Steele A.D."/>
            <person name="Gui C."/>
            <person name="Meng S."/>
            <person name="Li G."/>
            <person name="Viehrig K."/>
            <person name="Ye F."/>
            <person name="Su P."/>
            <person name="Kiefer A.F."/>
            <person name="Nichols A."/>
            <person name="Cepeda A.J."/>
            <person name="Yan W."/>
            <person name="Fan B."/>
            <person name="Jiang Y."/>
            <person name="Adhikari A."/>
            <person name="Zheng C.-J."/>
            <person name="Schuster L."/>
            <person name="Cowan T.M."/>
            <person name="Smanski M.J."/>
            <person name="Chevrette M.G."/>
            <person name="De Carvalho L.P.S."/>
            <person name="Shen B."/>
        </authorList>
    </citation>
    <scope>NUCLEOTIDE SEQUENCE [LARGE SCALE GENOMIC DNA]</scope>
    <source>
        <strain evidence="6 7">NPDC000634</strain>
    </source>
</reference>
<dbReference type="InterPro" id="IPR051795">
    <property type="entry name" value="Glycosyl_Hydrlase_43"/>
</dbReference>
<evidence type="ECO:0000259" key="5">
    <source>
        <dbReference type="Pfam" id="PF17851"/>
    </source>
</evidence>
<dbReference type="Gene3D" id="2.60.120.200">
    <property type="match status" value="1"/>
</dbReference>
<dbReference type="InterPro" id="IPR013320">
    <property type="entry name" value="ConA-like_dom_sf"/>
</dbReference>
<comment type="similarity">
    <text evidence="1">Belongs to the glycosyl hydrolase 43 family.</text>
</comment>